<dbReference type="PANTHER" id="PTHR47690:SF1">
    <property type="entry name" value="GLUCOKINASE"/>
    <property type="match status" value="1"/>
</dbReference>
<evidence type="ECO:0000256" key="3">
    <source>
        <dbReference type="ARBA" id="ARBA00022777"/>
    </source>
</evidence>
<evidence type="ECO:0000256" key="4">
    <source>
        <dbReference type="ARBA" id="ARBA00022840"/>
    </source>
</evidence>
<dbReference type="InterPro" id="IPR043129">
    <property type="entry name" value="ATPase_NBD"/>
</dbReference>
<dbReference type="EMBL" id="CP012900">
    <property type="protein sequence ID" value="ALJ28287.1"/>
    <property type="molecule type" value="Genomic_DNA"/>
</dbReference>
<dbReference type="KEGG" id="sacz:AOT14_19100"/>
<evidence type="ECO:0000256" key="2">
    <source>
        <dbReference type="ARBA" id="ARBA00022741"/>
    </source>
</evidence>
<dbReference type="Proteomes" id="UP000061010">
    <property type="component" value="Chromosome"/>
</dbReference>
<dbReference type="OrthoDB" id="9800595at2"/>
<sequence precursor="true">MPVEQGRVSEPVPATTIIGADVGGTYARLGWAILRPGEPIKINDFRRYACAEHPSLAAILHDYAAGLRSNPVLPPLGGAVVAIAGLLDGDRLLNTNLAWPVSLDATRRESGIGELELINDFVAVAQAIPHVARTALHPLSAIPGHHAAGPALVLGPGTGLGVALRLENSQPPVLASEGGHAALSAGNALELDVLRMLLQRHGHVDSERILSGPGLMTLYACLCEREGVAPRWQTPAELVQAARSADDPLALASIRAFCGWLGSVTGDLALTFGARSVYLTGGITGHLAQWLHEGGFQQRFLAKGALSSALQQVSVWRIDDGELGVLGALAWHAETSRHAATTGDRH</sequence>
<dbReference type="Gene3D" id="3.30.420.40">
    <property type="match status" value="1"/>
</dbReference>
<evidence type="ECO:0000256" key="1">
    <source>
        <dbReference type="ARBA" id="ARBA00022679"/>
    </source>
</evidence>
<dbReference type="AlphaFoldDB" id="A0A0R0DG93"/>
<evidence type="ECO:0000313" key="7">
    <source>
        <dbReference type="Proteomes" id="UP000061010"/>
    </source>
</evidence>
<dbReference type="GO" id="GO:0005829">
    <property type="term" value="C:cytosol"/>
    <property type="evidence" value="ECO:0007669"/>
    <property type="project" value="TreeGrafter"/>
</dbReference>
<accession>A0A0R0DG93</accession>
<name>A0A0R0DG93_9GAMM</name>
<dbReference type="Pfam" id="PF02685">
    <property type="entry name" value="Glucokinase"/>
    <property type="match status" value="1"/>
</dbReference>
<proteinExistence type="inferred from homology"/>
<keyword evidence="3 6" id="KW-0418">Kinase</keyword>
<keyword evidence="4" id="KW-0067">ATP-binding</keyword>
<protein>
    <submittedName>
        <fullName evidence="6">Glucokinase</fullName>
    </submittedName>
</protein>
<organism evidence="6 7">
    <name type="scientific">Stenotrophomonas acidaminiphila</name>
    <dbReference type="NCBI Taxonomy" id="128780"/>
    <lineage>
        <taxon>Bacteria</taxon>
        <taxon>Pseudomonadati</taxon>
        <taxon>Pseudomonadota</taxon>
        <taxon>Gammaproteobacteria</taxon>
        <taxon>Lysobacterales</taxon>
        <taxon>Lysobacteraceae</taxon>
        <taxon>Stenotrophomonas</taxon>
    </lineage>
</organism>
<dbReference type="GO" id="GO:0006096">
    <property type="term" value="P:glycolytic process"/>
    <property type="evidence" value="ECO:0007669"/>
    <property type="project" value="InterPro"/>
</dbReference>
<evidence type="ECO:0000313" key="6">
    <source>
        <dbReference type="EMBL" id="ALJ28287.1"/>
    </source>
</evidence>
<dbReference type="NCBIfam" id="NF009073">
    <property type="entry name" value="PRK12408.1"/>
    <property type="match status" value="1"/>
</dbReference>
<dbReference type="RefSeq" id="WP_054665675.1">
    <property type="nucleotide sequence ID" value="NZ_CP043570.1"/>
</dbReference>
<evidence type="ECO:0000256" key="5">
    <source>
        <dbReference type="RuleBase" id="RU004046"/>
    </source>
</evidence>
<keyword evidence="1" id="KW-0808">Transferase</keyword>
<dbReference type="GO" id="GO:0005536">
    <property type="term" value="F:D-glucose binding"/>
    <property type="evidence" value="ECO:0007669"/>
    <property type="project" value="InterPro"/>
</dbReference>
<reference evidence="6 7" key="1">
    <citation type="journal article" date="2015" name="Genome Announc.">
        <title>Complete Genome Sequencing of Stenotrophomonas acidaminiphila ZAC14D2_NAIMI4_2, a Multidrug-Resistant Strain Isolated from Sediments of a Polluted River in Mexico, Uncovers New Antibiotic Resistance Genes and a Novel Class-II Lasso Peptide Biosynthesis Gene Cluster.</title>
        <authorList>
            <person name="Vinuesa P."/>
            <person name="Ochoa-Sanchez L.E."/>
        </authorList>
    </citation>
    <scope>NUCLEOTIDE SEQUENCE [LARGE SCALE GENOMIC DNA]</scope>
    <source>
        <strain evidence="6 7">ZAC14D2_NAIMI4_2</strain>
    </source>
</reference>
<dbReference type="Gene3D" id="3.40.367.20">
    <property type="match status" value="1"/>
</dbReference>
<comment type="similarity">
    <text evidence="5">Belongs to the bacterial glucokinase family.</text>
</comment>
<dbReference type="InterPro" id="IPR003836">
    <property type="entry name" value="Glucokinase"/>
</dbReference>
<dbReference type="GO" id="GO:0004340">
    <property type="term" value="F:glucokinase activity"/>
    <property type="evidence" value="ECO:0007669"/>
    <property type="project" value="InterPro"/>
</dbReference>
<dbReference type="PATRIC" id="fig|128780.6.peg.1919"/>
<keyword evidence="7" id="KW-1185">Reference proteome</keyword>
<keyword evidence="2" id="KW-0547">Nucleotide-binding</keyword>
<gene>
    <name evidence="6" type="ORF">AOT14_19100</name>
</gene>
<dbReference type="InterPro" id="IPR050201">
    <property type="entry name" value="Bacterial_glucokinase"/>
</dbReference>
<dbReference type="GO" id="GO:0005524">
    <property type="term" value="F:ATP binding"/>
    <property type="evidence" value="ECO:0007669"/>
    <property type="project" value="UniProtKB-KW"/>
</dbReference>
<dbReference type="CDD" id="cd24008">
    <property type="entry name" value="ASKHA_NBD_GLK"/>
    <property type="match status" value="1"/>
</dbReference>
<dbReference type="PANTHER" id="PTHR47690">
    <property type="entry name" value="GLUCOKINASE"/>
    <property type="match status" value="1"/>
</dbReference>
<dbReference type="SUPFAM" id="SSF53067">
    <property type="entry name" value="Actin-like ATPase domain"/>
    <property type="match status" value="1"/>
</dbReference>